<keyword evidence="5" id="KW-1185">Reference proteome</keyword>
<gene>
    <name evidence="4" type="ORF">A1O9_06498</name>
</gene>
<dbReference type="STRING" id="1182545.A0A072PFM7"/>
<dbReference type="RefSeq" id="XP_013261162.1">
    <property type="nucleotide sequence ID" value="XM_013405708.1"/>
</dbReference>
<proteinExistence type="predicted"/>
<comment type="caution">
    <text evidence="4">The sequence shown here is derived from an EMBL/GenBank/DDBJ whole genome shotgun (WGS) entry which is preliminary data.</text>
</comment>
<evidence type="ECO:0000259" key="3">
    <source>
        <dbReference type="Pfam" id="PF25053"/>
    </source>
</evidence>
<dbReference type="Gene3D" id="3.40.50.300">
    <property type="entry name" value="P-loop containing nucleotide triphosphate hydrolases"/>
    <property type="match status" value="1"/>
</dbReference>
<protein>
    <submittedName>
        <fullName evidence="4">Uncharacterized protein</fullName>
    </submittedName>
</protein>
<dbReference type="InterPro" id="IPR056884">
    <property type="entry name" value="NPHP3-like_N"/>
</dbReference>
<evidence type="ECO:0000259" key="2">
    <source>
        <dbReference type="Pfam" id="PF24883"/>
    </source>
</evidence>
<dbReference type="AlphaFoldDB" id="A0A072PFM7"/>
<dbReference type="Pfam" id="PF24883">
    <property type="entry name" value="NPHP3_N"/>
    <property type="match status" value="1"/>
</dbReference>
<dbReference type="PANTHER" id="PTHR10039">
    <property type="entry name" value="AMELOGENIN"/>
    <property type="match status" value="1"/>
</dbReference>
<dbReference type="InterPro" id="IPR027417">
    <property type="entry name" value="P-loop_NTPase"/>
</dbReference>
<dbReference type="InterPro" id="IPR056693">
    <property type="entry name" value="DUF7791"/>
</dbReference>
<keyword evidence="1" id="KW-0677">Repeat</keyword>
<dbReference type="EMBL" id="AMGV01000004">
    <property type="protein sequence ID" value="KEF58572.1"/>
    <property type="molecule type" value="Genomic_DNA"/>
</dbReference>
<organism evidence="4 5">
    <name type="scientific">Exophiala aquamarina CBS 119918</name>
    <dbReference type="NCBI Taxonomy" id="1182545"/>
    <lineage>
        <taxon>Eukaryota</taxon>
        <taxon>Fungi</taxon>
        <taxon>Dikarya</taxon>
        <taxon>Ascomycota</taxon>
        <taxon>Pezizomycotina</taxon>
        <taxon>Eurotiomycetes</taxon>
        <taxon>Chaetothyriomycetidae</taxon>
        <taxon>Chaetothyriales</taxon>
        <taxon>Herpotrichiellaceae</taxon>
        <taxon>Exophiala</taxon>
    </lineage>
</organism>
<dbReference type="SUPFAM" id="SSF52540">
    <property type="entry name" value="P-loop containing nucleoside triphosphate hydrolases"/>
    <property type="match status" value="1"/>
</dbReference>
<accession>A0A072PFM7</accession>
<reference evidence="4 5" key="1">
    <citation type="submission" date="2013-03" db="EMBL/GenBank/DDBJ databases">
        <title>The Genome Sequence of Exophiala aquamarina CBS 119918.</title>
        <authorList>
            <consortium name="The Broad Institute Genomics Platform"/>
            <person name="Cuomo C."/>
            <person name="de Hoog S."/>
            <person name="Gorbushina A."/>
            <person name="Walker B."/>
            <person name="Young S.K."/>
            <person name="Zeng Q."/>
            <person name="Gargeya S."/>
            <person name="Fitzgerald M."/>
            <person name="Haas B."/>
            <person name="Abouelleil A."/>
            <person name="Allen A.W."/>
            <person name="Alvarado L."/>
            <person name="Arachchi H.M."/>
            <person name="Berlin A.M."/>
            <person name="Chapman S.B."/>
            <person name="Gainer-Dewar J."/>
            <person name="Goldberg J."/>
            <person name="Griggs A."/>
            <person name="Gujja S."/>
            <person name="Hansen M."/>
            <person name="Howarth C."/>
            <person name="Imamovic A."/>
            <person name="Ireland A."/>
            <person name="Larimer J."/>
            <person name="McCowan C."/>
            <person name="Murphy C."/>
            <person name="Pearson M."/>
            <person name="Poon T.W."/>
            <person name="Priest M."/>
            <person name="Roberts A."/>
            <person name="Saif S."/>
            <person name="Shea T."/>
            <person name="Sisk P."/>
            <person name="Sykes S."/>
            <person name="Wortman J."/>
            <person name="Nusbaum C."/>
            <person name="Birren B."/>
        </authorList>
    </citation>
    <scope>NUCLEOTIDE SEQUENCE [LARGE SCALE GENOMIC DNA]</scope>
    <source>
        <strain evidence="4 5">CBS 119918</strain>
    </source>
</reference>
<sequence>MDNRHKEVAEPYDLTFKWILEDQFLPIITNDEGHKEDLQALHQATRTQFISWLRSGGGIFWISGKAGSGKSTLMKSIRQASETRQHLSSWAGEHDLFIGHFYFYDRGGTLEKSQVGLFRHLLHQVFTQYPHLMADAFKPQWQRLRKTCRALLAKERSFSASLMANYQFSLTELLEALRNVMSKTIGKIRMCIFIDGLDEFAGTDREVIQLMTQLTSAYAMSSEWHKLCVSSRPHAAFAAAFKKLPGLKMQDLTKNDIYHYVYSQLTSHDFLAESLDTDYNIRFEAVVESVVTQARGVFLWVRLAVKSLLDGLDQFDWIHELEERVKALPPELDSFYDRMVRMIDHRYHRQAARIFRIMLESHDPPQPVILSFLENDDDEIFRHPKEAFSLSALNARSRYMEQRLKSRFGGLIEITDRHSSGGNWIQASTQFFHQTVREYFQRPEPWKVLLDGITVSPYNMEQFYATFHHFTKLAYLGFSDVRMATLGDISLGSPTLAPSGVHKQQRMAPAPETLFRDLERRKLAEDQLLVFEAEKTHQSTRLKKRPANLSIEGRYQ</sequence>
<feature type="domain" description="Nephrocystin 3-like N-terminal" evidence="2">
    <location>
        <begin position="46"/>
        <end position="232"/>
    </location>
</feature>
<name>A0A072PFM7_9EURO</name>
<feature type="domain" description="DUF7791" evidence="3">
    <location>
        <begin position="343"/>
        <end position="459"/>
    </location>
</feature>
<dbReference type="VEuPathDB" id="FungiDB:A1O9_06498"/>
<dbReference type="GeneID" id="25281415"/>
<dbReference type="PANTHER" id="PTHR10039:SF5">
    <property type="entry name" value="NACHT DOMAIN-CONTAINING PROTEIN"/>
    <property type="match status" value="1"/>
</dbReference>
<evidence type="ECO:0000313" key="5">
    <source>
        <dbReference type="Proteomes" id="UP000027920"/>
    </source>
</evidence>
<evidence type="ECO:0000256" key="1">
    <source>
        <dbReference type="ARBA" id="ARBA00022737"/>
    </source>
</evidence>
<dbReference type="OrthoDB" id="443402at2759"/>
<dbReference type="Pfam" id="PF25053">
    <property type="entry name" value="DUF7791"/>
    <property type="match status" value="1"/>
</dbReference>
<evidence type="ECO:0000313" key="4">
    <source>
        <dbReference type="EMBL" id="KEF58572.1"/>
    </source>
</evidence>
<dbReference type="Proteomes" id="UP000027920">
    <property type="component" value="Unassembled WGS sequence"/>
</dbReference>
<dbReference type="HOGENOM" id="CLU_002341_7_0_1"/>